<dbReference type="PANTHER" id="PTHR43215">
    <property type="entry name" value="RADIAL SPOKE HEAD 1 HOMOLOG"/>
    <property type="match status" value="1"/>
</dbReference>
<accession>A0A9W7FI47</accession>
<dbReference type="SMART" id="SM00698">
    <property type="entry name" value="MORN"/>
    <property type="match status" value="9"/>
</dbReference>
<feature type="compositionally biased region" description="Polar residues" evidence="2">
    <location>
        <begin position="83"/>
        <end position="120"/>
    </location>
</feature>
<feature type="compositionally biased region" description="Pro residues" evidence="2">
    <location>
        <begin position="231"/>
        <end position="258"/>
    </location>
</feature>
<feature type="compositionally biased region" description="Low complexity" evidence="2">
    <location>
        <begin position="202"/>
        <end position="223"/>
    </location>
</feature>
<feature type="compositionally biased region" description="Low complexity" evidence="2">
    <location>
        <begin position="457"/>
        <end position="474"/>
    </location>
</feature>
<dbReference type="InterPro" id="IPR003409">
    <property type="entry name" value="MORN"/>
</dbReference>
<feature type="compositionally biased region" description="Low complexity" evidence="2">
    <location>
        <begin position="121"/>
        <end position="152"/>
    </location>
</feature>
<dbReference type="Pfam" id="PF02493">
    <property type="entry name" value="MORN"/>
    <property type="match status" value="9"/>
</dbReference>
<reference evidence="4" key="1">
    <citation type="journal article" date="2023" name="Commun. Biol.">
        <title>Genome analysis of Parmales, the sister group of diatoms, reveals the evolutionary specialization of diatoms from phago-mixotrophs to photoautotrophs.</title>
        <authorList>
            <person name="Ban H."/>
            <person name="Sato S."/>
            <person name="Yoshikawa S."/>
            <person name="Yamada K."/>
            <person name="Nakamura Y."/>
            <person name="Ichinomiya M."/>
            <person name="Sato N."/>
            <person name="Blanc-Mathieu R."/>
            <person name="Endo H."/>
            <person name="Kuwata A."/>
            <person name="Ogata H."/>
        </authorList>
    </citation>
    <scope>NUCLEOTIDE SEQUENCE [LARGE SCALE GENOMIC DNA]</scope>
    <source>
        <strain evidence="4">NIES 3700</strain>
    </source>
</reference>
<keyword evidence="4" id="KW-1185">Reference proteome</keyword>
<dbReference type="PANTHER" id="PTHR43215:SF14">
    <property type="entry name" value="RADIAL SPOKE HEAD 1 HOMOLOG"/>
    <property type="match status" value="1"/>
</dbReference>
<organism evidence="3 4">
    <name type="scientific">Triparma laevis f. longispina</name>
    <dbReference type="NCBI Taxonomy" id="1714387"/>
    <lineage>
        <taxon>Eukaryota</taxon>
        <taxon>Sar</taxon>
        <taxon>Stramenopiles</taxon>
        <taxon>Ochrophyta</taxon>
        <taxon>Bolidophyceae</taxon>
        <taxon>Parmales</taxon>
        <taxon>Triparmaceae</taxon>
        <taxon>Triparma</taxon>
    </lineage>
</organism>
<evidence type="ECO:0000256" key="1">
    <source>
        <dbReference type="ARBA" id="ARBA00022737"/>
    </source>
</evidence>
<protein>
    <recommendedName>
        <fullName evidence="5">MORN repeat-containing protein</fullName>
    </recommendedName>
</protein>
<dbReference type="SUPFAM" id="SSF82185">
    <property type="entry name" value="Histone H3 K4-specific methyltransferase SET7/9 N-terminal domain"/>
    <property type="match status" value="2"/>
</dbReference>
<sequence>MSAPQSLLWLSGPLTLHQGRFQWLGTWYAGDENGDIIEGSAPPRRLEHRFFTPFAAQFCSRLHTESDLLPPEFVEDEGEADEATSNTEVTSSTPLVTPNSATKPTSLTSLPASKPLSTSFDSGTGNESNGENDNNNVVSLNDDDSTSSTLSVPDGLPKTENKGPNQISSTESSPSSSPMRGGDESFSGEEKDKTLSRKVSVSSLNQTLPPSSSTSPAPVTPANNNISSVTLPPPQLPPTLPTTHPIHPPSFPSTPPLPLHSTYAHQPYSDAGIKFPGVCPIGGTFKGFFENSPKKSGRVFERFVLYINSLKTFTNPNSTPTNPLPRCLHVCGSGSNKFGVFMLSGTFNPSTSLLKVVRIYMSPGTKLPHSTASALNMASAYTQKLPPKKKRPPTIHEGNVLEEGDGSRKTRKKMLSWQKNGSMDEDCDLSAFADLPARPSGKKKDSRSKANPKTKNTKNSPPKSSTSTLPKLPSRPAHPLPKLPLTRKHPVPPPPNLKMCTWRSAFYFNESKEIYEGELLNSQRHGHGVFAYKNGHIYEGTWRKNLEHGKGTIFDSDKNIVYSGEFEKGRLTGQGTYFFSDGGKYTGEFRDNLRHGIGEYRYPNKCWYVGEWKDDHFWGKGKYTWAGGEGFFDGEWLMGMRHGKGMLKLPDGFTYDGQWVQDAMEGRGNATYPNKQTYNGQFHQSLRDGRGTSTFGNGGVYEGRFKNDKIEGSGTFSLTSVVKVGGEGTKGETGGNEHMIPVTIADMKNIHVKSGFTAGGC</sequence>
<dbReference type="OrthoDB" id="270720at2759"/>
<comment type="caution">
    <text evidence="3">The sequence shown here is derived from an EMBL/GenBank/DDBJ whole genome shotgun (WGS) entry which is preliminary data.</text>
</comment>
<evidence type="ECO:0000313" key="3">
    <source>
        <dbReference type="EMBL" id="GMI12496.1"/>
    </source>
</evidence>
<evidence type="ECO:0000313" key="4">
    <source>
        <dbReference type="Proteomes" id="UP001165122"/>
    </source>
</evidence>
<evidence type="ECO:0000256" key="2">
    <source>
        <dbReference type="SAM" id="MobiDB-lite"/>
    </source>
</evidence>
<keyword evidence="1" id="KW-0677">Repeat</keyword>
<gene>
    <name evidence="3" type="ORF">TrLO_g2957</name>
</gene>
<evidence type="ECO:0008006" key="5">
    <source>
        <dbReference type="Google" id="ProtNLM"/>
    </source>
</evidence>
<feature type="region of interest" description="Disordered" evidence="2">
    <location>
        <begin position="383"/>
        <end position="494"/>
    </location>
</feature>
<name>A0A9W7FI47_9STRA</name>
<feature type="region of interest" description="Disordered" evidence="2">
    <location>
        <begin position="75"/>
        <end position="258"/>
    </location>
</feature>
<dbReference type="Proteomes" id="UP001165122">
    <property type="component" value="Unassembled WGS sequence"/>
</dbReference>
<dbReference type="Gene3D" id="2.20.110.10">
    <property type="entry name" value="Histone H3 K4-specific methyltransferase SET7/9 N-terminal domain"/>
    <property type="match status" value="5"/>
</dbReference>
<proteinExistence type="predicted"/>
<feature type="compositionally biased region" description="Basic residues" evidence="2">
    <location>
        <begin position="440"/>
        <end position="456"/>
    </location>
</feature>
<feature type="compositionally biased region" description="Low complexity" evidence="2">
    <location>
        <begin position="168"/>
        <end position="178"/>
    </location>
</feature>
<dbReference type="AlphaFoldDB" id="A0A9W7FI47"/>
<dbReference type="EMBL" id="BRXW01000177">
    <property type="protein sequence ID" value="GMI12496.1"/>
    <property type="molecule type" value="Genomic_DNA"/>
</dbReference>